<evidence type="ECO:0000313" key="3">
    <source>
        <dbReference type="EMBL" id="CAH0397029.1"/>
    </source>
</evidence>
<accession>A0ABN8AWE9</accession>
<gene>
    <name evidence="3" type="ORF">CHILSU_LOCUS84</name>
</gene>
<dbReference type="InterPro" id="IPR006578">
    <property type="entry name" value="MADF-dom"/>
</dbReference>
<proteinExistence type="predicted"/>
<dbReference type="SMART" id="SM00595">
    <property type="entry name" value="MADF"/>
    <property type="match status" value="1"/>
</dbReference>
<sequence>MDIEEFIECVKKYPILYNTRHKEYKNLAKKADVWEIVASEMGESSEVLRTKWKGLKDGYTKYKKQNQGEGGTFSSKTFINWRWGPNLTFLDDFVREKPPNTTNNRRDSATDISILSQDDSVSHSPVSESSHHQTIPVTLILESMDDDTLEYDQCISLDPIISTPTPPKVVKLAPRPSHKVSGSSQSPAVSTKQDDDVEKILSFLRSKHNDIKKCDAVDDLFKSYAKTFRNFSVQTQTVLKVEMAKLFANAELREYKMNNN</sequence>
<evidence type="ECO:0000259" key="2">
    <source>
        <dbReference type="PROSITE" id="PS51029"/>
    </source>
</evidence>
<protein>
    <recommendedName>
        <fullName evidence="2">MADF domain-containing protein</fullName>
    </recommendedName>
</protein>
<feature type="domain" description="MADF" evidence="2">
    <location>
        <begin position="5"/>
        <end position="95"/>
    </location>
</feature>
<dbReference type="Proteomes" id="UP001153292">
    <property type="component" value="Chromosome 1"/>
</dbReference>
<dbReference type="PANTHER" id="PTHR12243:SF60">
    <property type="entry name" value="SI:CH211-15D5.12-RELATED"/>
    <property type="match status" value="1"/>
</dbReference>
<evidence type="ECO:0000313" key="4">
    <source>
        <dbReference type="Proteomes" id="UP001153292"/>
    </source>
</evidence>
<name>A0ABN8AWE9_CHISP</name>
<keyword evidence="4" id="KW-1185">Reference proteome</keyword>
<reference evidence="3" key="1">
    <citation type="submission" date="2021-12" db="EMBL/GenBank/DDBJ databases">
        <authorList>
            <person name="King R."/>
        </authorList>
    </citation>
    <scope>NUCLEOTIDE SEQUENCE</scope>
</reference>
<dbReference type="EMBL" id="OU963894">
    <property type="protein sequence ID" value="CAH0397029.1"/>
    <property type="molecule type" value="Genomic_DNA"/>
</dbReference>
<dbReference type="PANTHER" id="PTHR12243">
    <property type="entry name" value="MADF DOMAIN TRANSCRIPTION FACTOR"/>
    <property type="match status" value="1"/>
</dbReference>
<feature type="compositionally biased region" description="Polar residues" evidence="1">
    <location>
        <begin position="180"/>
        <end position="191"/>
    </location>
</feature>
<organism evidence="3 4">
    <name type="scientific">Chilo suppressalis</name>
    <name type="common">Asiatic rice borer moth</name>
    <dbReference type="NCBI Taxonomy" id="168631"/>
    <lineage>
        <taxon>Eukaryota</taxon>
        <taxon>Metazoa</taxon>
        <taxon>Ecdysozoa</taxon>
        <taxon>Arthropoda</taxon>
        <taxon>Hexapoda</taxon>
        <taxon>Insecta</taxon>
        <taxon>Pterygota</taxon>
        <taxon>Neoptera</taxon>
        <taxon>Endopterygota</taxon>
        <taxon>Lepidoptera</taxon>
        <taxon>Glossata</taxon>
        <taxon>Ditrysia</taxon>
        <taxon>Pyraloidea</taxon>
        <taxon>Crambidae</taxon>
        <taxon>Crambinae</taxon>
        <taxon>Chilo</taxon>
    </lineage>
</organism>
<dbReference type="InterPro" id="IPR039353">
    <property type="entry name" value="TF_Adf1"/>
</dbReference>
<evidence type="ECO:0000256" key="1">
    <source>
        <dbReference type="SAM" id="MobiDB-lite"/>
    </source>
</evidence>
<feature type="region of interest" description="Disordered" evidence="1">
    <location>
        <begin position="174"/>
        <end position="193"/>
    </location>
</feature>
<dbReference type="Pfam" id="PF10545">
    <property type="entry name" value="MADF_DNA_bdg"/>
    <property type="match status" value="1"/>
</dbReference>
<dbReference type="PROSITE" id="PS51029">
    <property type="entry name" value="MADF"/>
    <property type="match status" value="1"/>
</dbReference>